<dbReference type="EC" id="6.1.1.5" evidence="1"/>
<dbReference type="Proteomes" id="UP000023152">
    <property type="component" value="Unassembled WGS sequence"/>
</dbReference>
<feature type="transmembrane region" description="Helical" evidence="9">
    <location>
        <begin position="152"/>
        <end position="169"/>
    </location>
</feature>
<evidence type="ECO:0000256" key="1">
    <source>
        <dbReference type="ARBA" id="ARBA00013165"/>
    </source>
</evidence>
<evidence type="ECO:0000256" key="7">
    <source>
        <dbReference type="ARBA" id="ARBA00032665"/>
    </source>
</evidence>
<dbReference type="SUPFAM" id="SSF52374">
    <property type="entry name" value="Nucleotidylyl transferase"/>
    <property type="match status" value="1"/>
</dbReference>
<dbReference type="EMBL" id="ASPP01000017">
    <property type="protein sequence ID" value="ETO37045.1"/>
    <property type="molecule type" value="Genomic_DNA"/>
</dbReference>
<dbReference type="Pfam" id="PF19302">
    <property type="entry name" value="DUF5915"/>
    <property type="match status" value="1"/>
</dbReference>
<dbReference type="Gene3D" id="1.10.730.10">
    <property type="entry name" value="Isoleucyl-tRNA Synthetase, Domain 1"/>
    <property type="match status" value="1"/>
</dbReference>
<dbReference type="InterPro" id="IPR014729">
    <property type="entry name" value="Rossmann-like_a/b/a_fold"/>
</dbReference>
<keyword evidence="6 12" id="KW-0030">Aminoacyl-tRNA synthetase</keyword>
<dbReference type="GO" id="GO:0002161">
    <property type="term" value="F:aminoacyl-tRNA deacylase activity"/>
    <property type="evidence" value="ECO:0007669"/>
    <property type="project" value="InterPro"/>
</dbReference>
<dbReference type="CDD" id="cd00818">
    <property type="entry name" value="IleRS_core"/>
    <property type="match status" value="1"/>
</dbReference>
<dbReference type="GO" id="GO:0006428">
    <property type="term" value="P:isoleucyl-tRNA aminoacylation"/>
    <property type="evidence" value="ECO:0007669"/>
    <property type="project" value="InterPro"/>
</dbReference>
<keyword evidence="5" id="KW-0648">Protein biosynthesis</keyword>
<evidence type="ECO:0000256" key="2">
    <source>
        <dbReference type="ARBA" id="ARBA00022598"/>
    </source>
</evidence>
<dbReference type="Pfam" id="PF00133">
    <property type="entry name" value="tRNA-synt_1"/>
    <property type="match status" value="1"/>
</dbReference>
<dbReference type="PANTHER" id="PTHR42780:SF1">
    <property type="entry name" value="ISOLEUCINE--TRNA LIGASE, CYTOPLASMIC"/>
    <property type="match status" value="1"/>
</dbReference>
<dbReference type="OMA" id="WFIRVER"/>
<dbReference type="AlphaFoldDB" id="X6PEX4"/>
<keyword evidence="9" id="KW-0472">Membrane</keyword>
<keyword evidence="9" id="KW-0812">Transmembrane</keyword>
<accession>X6PEX4</accession>
<dbReference type="SUPFAM" id="SSF47323">
    <property type="entry name" value="Anticodon-binding domain of a subclass of class I aminoacyl-tRNA synthetases"/>
    <property type="match status" value="1"/>
</dbReference>
<dbReference type="FunFam" id="3.40.50.620:FF:000133">
    <property type="entry name" value="Isoleucyl-tRNA synthetase, cytoplasmic"/>
    <property type="match status" value="1"/>
</dbReference>
<evidence type="ECO:0000256" key="6">
    <source>
        <dbReference type="ARBA" id="ARBA00023146"/>
    </source>
</evidence>
<evidence type="ECO:0000259" key="11">
    <source>
        <dbReference type="Pfam" id="PF08264"/>
    </source>
</evidence>
<name>X6PEX4_RETFI</name>
<dbReference type="Gene3D" id="3.40.50.620">
    <property type="entry name" value="HUPs"/>
    <property type="match status" value="2"/>
</dbReference>
<dbReference type="OrthoDB" id="1706657at2759"/>
<proteinExistence type="predicted"/>
<evidence type="ECO:0000256" key="8">
    <source>
        <dbReference type="ARBA" id="ARBA00048359"/>
    </source>
</evidence>
<keyword evidence="9" id="KW-1133">Transmembrane helix</keyword>
<dbReference type="SUPFAM" id="SSF50677">
    <property type="entry name" value="ValRS/IleRS/LeuRS editing domain"/>
    <property type="match status" value="1"/>
</dbReference>
<evidence type="ECO:0000256" key="5">
    <source>
        <dbReference type="ARBA" id="ARBA00022917"/>
    </source>
</evidence>
<sequence length="1014" mass="117359">MSKIVMRCADDWEKTVERMGRWIDFKKDYKTLDKTYMESVWWVFKEMYNKGLVYRGYKFVLGWELIIIIITNDNKYLKKVMPYSTALNTPLSNFEAKSNYQSRQDPAIIVTFPLANDQNTCFLAWTTTPWTLPSNLALCVNKHLTYVKVQCYVAVSIFFFFFFACCRCITHAQVQLYIYMSLFIINVFKCTMIASADGKFYICGKDTLPMVKKGLKNVTLKVVEEIKGEKLVGLKYIPIFNCFSHVSNLHFYMYVCVCATDAPGFGEDDFRVCEEHGIYEKGEEVPCPVDHAGKFTAEVADYAGTYVLDANKEIIKDIKAKGRLWSQSTIVHEYPMCWRSETPLLYKAIPSWFIQVTQIKDQLLKNNAKTTWYELLCIYFVYTLVPEHVKVKRFQNWLEQARDWAVSRNRYWGTPLPIWISDDGSEWEVIGSVAELEQRSGHKVHDLHREYIDHLVIKSRKTGKDLKRVDEVFDCWFESGSMPYAQCHYPFAFPNPKQFETERFPGDFIAEGIDQTRGWFYTLLVISTALFDQPAWKNLIVNGLVLAEDGKKMSKRLKNYPEPGKIFENYGADALRIYLCNSPVVRAENLNFVESGVGAVLKDILIPWWNAYKFLIENASRFERENGVKFSYDGTAHGKTANIMDRWILSELQSLVSFVRTEMEGYRLYTVVPELLRYIDKLCNWYVRMNRSRLRGQETYEDALSSLSTLYHVLLNLCQLMAPLTPFIVESMNLQTVIELGRNVRINNRLKTKVPLIEAIIVHQDKQFLEDVNELTEYVKAELNCKDVKFSNELADFITLTAEPNHKELGSVFKEKNRDHCGTQKYCAQTADGISNMVSIVWNFNGDQEKYGAANGKGALVLLNKHISKELELEGLSREVANRIQKLRKKGGLTPADLVTVYYSVDDQHSDLTQALKDFKADIEKVEKQSVHLFLCKPQVYFQPGSLEKYNEKMREAIQLYVYTLDYVTLKDQYAKSGSKLFFNLDNKEITLTSGVDFVFDFLLLKEAPECIPK</sequence>
<comment type="catalytic activity">
    <reaction evidence="8">
        <text>tRNA(Ile) + L-isoleucine + ATP = L-isoleucyl-tRNA(Ile) + AMP + diphosphate</text>
        <dbReference type="Rhea" id="RHEA:11060"/>
        <dbReference type="Rhea" id="RHEA-COMP:9666"/>
        <dbReference type="Rhea" id="RHEA-COMP:9695"/>
        <dbReference type="ChEBI" id="CHEBI:30616"/>
        <dbReference type="ChEBI" id="CHEBI:33019"/>
        <dbReference type="ChEBI" id="CHEBI:58045"/>
        <dbReference type="ChEBI" id="CHEBI:78442"/>
        <dbReference type="ChEBI" id="CHEBI:78528"/>
        <dbReference type="ChEBI" id="CHEBI:456215"/>
        <dbReference type="EC" id="6.1.1.5"/>
    </reaction>
</comment>
<feature type="domain" description="Methionyl/Valyl/Leucyl/Isoleucyl-tRNA synthetase anticodon-binding" evidence="11">
    <location>
        <begin position="645"/>
        <end position="784"/>
    </location>
</feature>
<dbReference type="Gene3D" id="3.90.740.10">
    <property type="entry name" value="Valyl/Leucyl/Isoleucyl-tRNA synthetase, editing domain"/>
    <property type="match status" value="1"/>
</dbReference>
<dbReference type="InterPro" id="IPR009080">
    <property type="entry name" value="tRNAsynth_Ia_anticodon-bd"/>
</dbReference>
<keyword evidence="4" id="KW-0067">ATP-binding</keyword>
<dbReference type="PRINTS" id="PR00984">
    <property type="entry name" value="TRNASYNTHILE"/>
</dbReference>
<dbReference type="Pfam" id="PF08264">
    <property type="entry name" value="Anticodon_1"/>
    <property type="match status" value="1"/>
</dbReference>
<dbReference type="InterPro" id="IPR033709">
    <property type="entry name" value="Anticodon_Ile_ABEc"/>
</dbReference>
<dbReference type="GO" id="GO:0004822">
    <property type="term" value="F:isoleucine-tRNA ligase activity"/>
    <property type="evidence" value="ECO:0007669"/>
    <property type="project" value="UniProtKB-EC"/>
</dbReference>
<keyword evidence="2" id="KW-0436">Ligase</keyword>
<dbReference type="GO" id="GO:0000049">
    <property type="term" value="F:tRNA binding"/>
    <property type="evidence" value="ECO:0007669"/>
    <property type="project" value="InterPro"/>
</dbReference>
<dbReference type="InterPro" id="IPR002301">
    <property type="entry name" value="Ile-tRNA-ligase"/>
</dbReference>
<evidence type="ECO:0000256" key="9">
    <source>
        <dbReference type="SAM" id="Phobius"/>
    </source>
</evidence>
<keyword evidence="13" id="KW-1185">Reference proteome</keyword>
<gene>
    <name evidence="12" type="ORF">RFI_00017</name>
</gene>
<protein>
    <recommendedName>
        <fullName evidence="1">isoleucine--tRNA ligase</fullName>
        <ecNumber evidence="1">6.1.1.5</ecNumber>
    </recommendedName>
    <alternativeName>
        <fullName evidence="7">Isoleucyl-tRNA synthetase</fullName>
    </alternativeName>
</protein>
<dbReference type="InterPro" id="IPR013155">
    <property type="entry name" value="M/V/L/I-tRNA-synth_anticd-bd"/>
</dbReference>
<keyword evidence="3" id="KW-0547">Nucleotide-binding</keyword>
<evidence type="ECO:0000256" key="3">
    <source>
        <dbReference type="ARBA" id="ARBA00022741"/>
    </source>
</evidence>
<dbReference type="InterPro" id="IPR009008">
    <property type="entry name" value="Val/Leu/Ile-tRNA-synth_edit"/>
</dbReference>
<evidence type="ECO:0000313" key="13">
    <source>
        <dbReference type="Proteomes" id="UP000023152"/>
    </source>
</evidence>
<dbReference type="InterPro" id="IPR023586">
    <property type="entry name" value="Ile-tRNA-ligase_type2"/>
</dbReference>
<evidence type="ECO:0000259" key="10">
    <source>
        <dbReference type="Pfam" id="PF00133"/>
    </source>
</evidence>
<comment type="caution">
    <text evidence="12">The sequence shown here is derived from an EMBL/GenBank/DDBJ whole genome shotgun (WGS) entry which is preliminary data.</text>
</comment>
<dbReference type="InterPro" id="IPR002300">
    <property type="entry name" value="aa-tRNA-synth_Ia"/>
</dbReference>
<evidence type="ECO:0000313" key="12">
    <source>
        <dbReference type="EMBL" id="ETO37045.1"/>
    </source>
</evidence>
<evidence type="ECO:0000256" key="4">
    <source>
        <dbReference type="ARBA" id="ARBA00022840"/>
    </source>
</evidence>
<reference evidence="12 13" key="1">
    <citation type="journal article" date="2013" name="Curr. Biol.">
        <title>The Genome of the Foraminiferan Reticulomyxa filosa.</title>
        <authorList>
            <person name="Glockner G."/>
            <person name="Hulsmann N."/>
            <person name="Schleicher M."/>
            <person name="Noegel A.A."/>
            <person name="Eichinger L."/>
            <person name="Gallinger C."/>
            <person name="Pawlowski J."/>
            <person name="Sierra R."/>
            <person name="Euteneuer U."/>
            <person name="Pillet L."/>
            <person name="Moustafa A."/>
            <person name="Platzer M."/>
            <person name="Groth M."/>
            <person name="Szafranski K."/>
            <person name="Schliwa M."/>
        </authorList>
    </citation>
    <scope>NUCLEOTIDE SEQUENCE [LARGE SCALE GENOMIC DNA]</scope>
</reference>
<dbReference type="GO" id="GO:0005524">
    <property type="term" value="F:ATP binding"/>
    <property type="evidence" value="ECO:0007669"/>
    <property type="project" value="UniProtKB-KW"/>
</dbReference>
<dbReference type="PANTHER" id="PTHR42780">
    <property type="entry name" value="SOLEUCYL-TRNA SYNTHETASE"/>
    <property type="match status" value="1"/>
</dbReference>
<dbReference type="CDD" id="cd07961">
    <property type="entry name" value="Anticodon_Ia_Ile_ABEc"/>
    <property type="match status" value="1"/>
</dbReference>
<organism evidence="12 13">
    <name type="scientific">Reticulomyxa filosa</name>
    <dbReference type="NCBI Taxonomy" id="46433"/>
    <lineage>
        <taxon>Eukaryota</taxon>
        <taxon>Sar</taxon>
        <taxon>Rhizaria</taxon>
        <taxon>Retaria</taxon>
        <taxon>Foraminifera</taxon>
        <taxon>Monothalamids</taxon>
        <taxon>Reticulomyxidae</taxon>
        <taxon>Reticulomyxa</taxon>
    </lineage>
</organism>
<feature type="domain" description="Aminoacyl-tRNA synthetase class Ia" evidence="10">
    <location>
        <begin position="3"/>
        <end position="590"/>
    </location>
</feature>